<reference evidence="1 2" key="1">
    <citation type="submission" date="2018-08" db="EMBL/GenBank/DDBJ databases">
        <title>A genome reference for cultivated species of the human gut microbiota.</title>
        <authorList>
            <person name="Zou Y."/>
            <person name="Xue W."/>
            <person name="Luo G."/>
        </authorList>
    </citation>
    <scope>NUCLEOTIDE SEQUENCE [LARGE SCALE GENOMIC DNA]</scope>
    <source>
        <strain evidence="1 2">OM02-16</strain>
    </source>
</reference>
<comment type="caution">
    <text evidence="1">The sequence shown here is derived from an EMBL/GenBank/DDBJ whole genome shotgun (WGS) entry which is preliminary data.</text>
</comment>
<name>A0A3E5G7M2_9FIRM</name>
<proteinExistence type="predicted"/>
<gene>
    <name evidence="1" type="ORF">DXB16_13570</name>
</gene>
<evidence type="ECO:0000313" key="1">
    <source>
        <dbReference type="EMBL" id="RGO29919.1"/>
    </source>
</evidence>
<protein>
    <recommendedName>
        <fullName evidence="3">HipA-like C-terminal domain-containing protein</fullName>
    </recommendedName>
</protein>
<dbReference type="Proteomes" id="UP000261285">
    <property type="component" value="Unassembled WGS sequence"/>
</dbReference>
<accession>A0A3E5G7M2</accession>
<dbReference type="EMBL" id="QSVN01000022">
    <property type="protein sequence ID" value="RGO29919.1"/>
    <property type="molecule type" value="Genomic_DNA"/>
</dbReference>
<evidence type="ECO:0008006" key="3">
    <source>
        <dbReference type="Google" id="ProtNLM"/>
    </source>
</evidence>
<dbReference type="AlphaFoldDB" id="A0A3E5G7M2"/>
<organism evidence="1 2">
    <name type="scientific">Dorea longicatena</name>
    <dbReference type="NCBI Taxonomy" id="88431"/>
    <lineage>
        <taxon>Bacteria</taxon>
        <taxon>Bacillati</taxon>
        <taxon>Bacillota</taxon>
        <taxon>Clostridia</taxon>
        <taxon>Lachnospirales</taxon>
        <taxon>Lachnospiraceae</taxon>
        <taxon>Dorea</taxon>
    </lineage>
</organism>
<evidence type="ECO:0000313" key="2">
    <source>
        <dbReference type="Proteomes" id="UP000261285"/>
    </source>
</evidence>
<sequence>MFKEEIGNEFIVIQEGTSEGTQIKYRKDGFWYKKDNRGHEGRAEYLVSKFMEFTSLKTSEYVTYEEGTINGSSGCRSRNFLTGEEELITFYRLYYNEVGKDLSKVIGNMDTMEERIEYVVSFIKESCELDVKEYLSKIFMLDMICLNEDRHLNNLAIIMNGDKFTPAPIFDNGIALLTANQSVNRHFPIADNVKRVVARPFSGSHEKMMEYFGKGFSVDVNSALDWLDTEPDSMERNVLKYQIERYKGILN</sequence>
<dbReference type="Gene3D" id="1.10.1070.20">
    <property type="match status" value="1"/>
</dbReference>
<dbReference type="RefSeq" id="WP_117598553.1">
    <property type="nucleotide sequence ID" value="NZ_CABMEZ010000022.1"/>
</dbReference>